<name>A0A8J2L359_9HEXA</name>
<organism evidence="1 2">
    <name type="scientific">Allacma fusca</name>
    <dbReference type="NCBI Taxonomy" id="39272"/>
    <lineage>
        <taxon>Eukaryota</taxon>
        <taxon>Metazoa</taxon>
        <taxon>Ecdysozoa</taxon>
        <taxon>Arthropoda</taxon>
        <taxon>Hexapoda</taxon>
        <taxon>Collembola</taxon>
        <taxon>Symphypleona</taxon>
        <taxon>Sminthuridae</taxon>
        <taxon>Allacma</taxon>
    </lineage>
</organism>
<evidence type="ECO:0000313" key="1">
    <source>
        <dbReference type="EMBL" id="CAG7826801.1"/>
    </source>
</evidence>
<reference evidence="1" key="1">
    <citation type="submission" date="2021-06" db="EMBL/GenBank/DDBJ databases">
        <authorList>
            <person name="Hodson N. C."/>
            <person name="Mongue J. A."/>
            <person name="Jaron S. K."/>
        </authorList>
    </citation>
    <scope>NUCLEOTIDE SEQUENCE</scope>
</reference>
<evidence type="ECO:0000313" key="2">
    <source>
        <dbReference type="Proteomes" id="UP000708208"/>
    </source>
</evidence>
<proteinExistence type="predicted"/>
<comment type="caution">
    <text evidence="1">The sequence shown here is derived from an EMBL/GenBank/DDBJ whole genome shotgun (WGS) entry which is preliminary data.</text>
</comment>
<dbReference type="EMBL" id="CAJVCH010541188">
    <property type="protein sequence ID" value="CAG7826801.1"/>
    <property type="molecule type" value="Genomic_DNA"/>
</dbReference>
<dbReference type="AlphaFoldDB" id="A0A8J2L359"/>
<gene>
    <name evidence="1" type="ORF">AFUS01_LOCUS36837</name>
</gene>
<keyword evidence="2" id="KW-1185">Reference proteome</keyword>
<dbReference type="Proteomes" id="UP000708208">
    <property type="component" value="Unassembled WGS sequence"/>
</dbReference>
<protein>
    <submittedName>
        <fullName evidence="1">Uncharacterized protein</fullName>
    </submittedName>
</protein>
<sequence length="80" mass="9277">MGPEAVDMETNLTTTRIVILITRNHLLIDKQLTRNQKFGSRYKMLNSPALSISSTSEVDRFLYYQNFLNFRIYKNSGLTS</sequence>
<accession>A0A8J2L359</accession>